<dbReference type="Pfam" id="PF00884">
    <property type="entry name" value="Sulfatase"/>
    <property type="match status" value="1"/>
</dbReference>
<feature type="binding site" evidence="9">
    <location>
        <position position="417"/>
    </location>
    <ligand>
        <name>substrate</name>
    </ligand>
</feature>
<evidence type="ECO:0000256" key="6">
    <source>
        <dbReference type="ARBA" id="ARBA00022989"/>
    </source>
</evidence>
<dbReference type="Proteomes" id="UP000294902">
    <property type="component" value="Unassembled WGS sequence"/>
</dbReference>
<protein>
    <submittedName>
        <fullName evidence="13">Phosphoglycerol transferase MdoB-like AlkP superfamily enzyme</fullName>
    </submittedName>
</protein>
<dbReference type="CDD" id="cd16015">
    <property type="entry name" value="LTA_synthase"/>
    <property type="match status" value="1"/>
</dbReference>
<dbReference type="InterPro" id="IPR017850">
    <property type="entry name" value="Alkaline_phosphatase_core_sf"/>
</dbReference>
<evidence type="ECO:0000256" key="10">
    <source>
        <dbReference type="PIRSR" id="PIRSR005091-3"/>
    </source>
</evidence>
<feature type="binding site" evidence="10">
    <location>
        <position position="302"/>
    </location>
    <ligand>
        <name>Mn(2+)</name>
        <dbReference type="ChEBI" id="CHEBI:29035"/>
    </ligand>
</feature>
<evidence type="ECO:0000313" key="13">
    <source>
        <dbReference type="EMBL" id="TCT14108.1"/>
    </source>
</evidence>
<feature type="domain" description="Sulfatase N-terminal" evidence="12">
    <location>
        <begin position="253"/>
        <end position="539"/>
    </location>
</feature>
<feature type="transmembrane region" description="Helical" evidence="11">
    <location>
        <begin position="20"/>
        <end position="36"/>
    </location>
</feature>
<evidence type="ECO:0000259" key="12">
    <source>
        <dbReference type="Pfam" id="PF00884"/>
    </source>
</evidence>
<sequence length="625" mass="72480">MLKEIINKIKGSKYNKFIKLIFHLGFIISILVKVFYVQYSGKYNLPPFNQEVNNRMLWATFFTILILYSIIQIISFNKTELVLLISNILISILFLADVLYSRYYGMPLGINIILTQMGVVGDISSSVITLIRIKDIIFLIDIPIFIVVLIVISKTKKINWITKISISVSLFIIGVLGFRYIYKDVNHVIYNYERRSIVKDLGVLYYHYYDVKDYIKVEFSRDKSLSEEEYALITDYFYEQTVNEFTGIAKDMNILVIQLEAMQEFVINRTIEGQAITPNINSLIEESIYFNNLYNQVGSGNTSDAEMILNNSLFGYGTGSTYFMFPNNYFSSLGNKLKDNGYETMMFHAYEPSFWNRINIYRNLGFNRFYNIRDYEMTEKKGWSLSDKEFFRQSLDFIEEQANGNPFYGHLITLSTHHPYDAFIHDDFNVGKYQGSMLGNFIKGANYADQAIGLFLEELKERGLYDNTLIVMYGDHSALFEDQASNLFDYLGTDYSHFKWEKLQKVTGLIHIPNDKRKILVDDPAGKIDLLPTIANLMNLEMPYMLGRDTLSDTENPFVIRRNGTLITNEYLYSSQTGSVYDINTGEKLPIDLYREVILGKQEKLRVSDLILKKDAIRQIIKNGD</sequence>
<organism evidence="13 14">
    <name type="scientific">Natranaerovirga pectinivora</name>
    <dbReference type="NCBI Taxonomy" id="682400"/>
    <lineage>
        <taxon>Bacteria</taxon>
        <taxon>Bacillati</taxon>
        <taxon>Bacillota</taxon>
        <taxon>Clostridia</taxon>
        <taxon>Lachnospirales</taxon>
        <taxon>Natranaerovirgaceae</taxon>
        <taxon>Natranaerovirga</taxon>
    </lineage>
</organism>
<keyword evidence="14" id="KW-1185">Reference proteome</keyword>
<proteinExistence type="inferred from homology"/>
<dbReference type="InterPro" id="IPR012160">
    <property type="entry name" value="LtaS-like"/>
</dbReference>
<feature type="binding site" evidence="10">
    <location>
        <position position="260"/>
    </location>
    <ligand>
        <name>Mn(2+)</name>
        <dbReference type="ChEBI" id="CHEBI:29035"/>
    </ligand>
</feature>
<feature type="transmembrane region" description="Helical" evidence="11">
    <location>
        <begin position="81"/>
        <end position="100"/>
    </location>
</feature>
<comment type="pathway">
    <text evidence="2">Cell wall biogenesis; lipoteichoic acid biosynthesis.</text>
</comment>
<keyword evidence="9" id="KW-0464">Manganese</keyword>
<dbReference type="AlphaFoldDB" id="A0A4R3MPJ4"/>
<evidence type="ECO:0000256" key="4">
    <source>
        <dbReference type="ARBA" id="ARBA00022475"/>
    </source>
</evidence>
<feature type="binding site" evidence="10">
    <location>
        <position position="476"/>
    </location>
    <ligand>
        <name>Mn(2+)</name>
        <dbReference type="ChEBI" id="CHEBI:29035"/>
    </ligand>
</feature>
<comment type="similarity">
    <text evidence="3">Belongs to the LTA synthase family.</text>
</comment>
<dbReference type="EMBL" id="SMAL01000007">
    <property type="protein sequence ID" value="TCT14108.1"/>
    <property type="molecule type" value="Genomic_DNA"/>
</dbReference>
<dbReference type="PIRSF" id="PIRSF005091">
    <property type="entry name" value="Mmb_sulf_HI1246"/>
    <property type="match status" value="1"/>
</dbReference>
<evidence type="ECO:0000256" key="9">
    <source>
        <dbReference type="PIRSR" id="PIRSR005091-2"/>
    </source>
</evidence>
<comment type="subcellular location">
    <subcellularLocation>
        <location evidence="1">Cell membrane</location>
        <topology evidence="1">Multi-pass membrane protein</topology>
    </subcellularLocation>
</comment>
<dbReference type="InterPro" id="IPR050448">
    <property type="entry name" value="OpgB/LTA_synthase_biosynth"/>
</dbReference>
<keyword evidence="7 11" id="KW-0472">Membrane</keyword>
<keyword evidence="5 11" id="KW-0812">Transmembrane</keyword>
<evidence type="ECO:0000256" key="8">
    <source>
        <dbReference type="PIRSR" id="PIRSR005091-1"/>
    </source>
</evidence>
<evidence type="ECO:0000256" key="5">
    <source>
        <dbReference type="ARBA" id="ARBA00022692"/>
    </source>
</evidence>
<dbReference type="InterPro" id="IPR000917">
    <property type="entry name" value="Sulfatase_N"/>
</dbReference>
<keyword evidence="4" id="KW-1003">Cell membrane</keyword>
<dbReference type="Gene3D" id="3.30.1120.170">
    <property type="match status" value="1"/>
</dbReference>
<dbReference type="OrthoDB" id="5901192at2"/>
<evidence type="ECO:0000313" key="14">
    <source>
        <dbReference type="Proteomes" id="UP000294902"/>
    </source>
</evidence>
<keyword evidence="9" id="KW-0479">Metal-binding</keyword>
<dbReference type="GO" id="GO:0005886">
    <property type="term" value="C:plasma membrane"/>
    <property type="evidence" value="ECO:0007669"/>
    <property type="project" value="UniProtKB-SubCell"/>
</dbReference>
<dbReference type="PANTHER" id="PTHR47371">
    <property type="entry name" value="LIPOTEICHOIC ACID SYNTHASE"/>
    <property type="match status" value="1"/>
</dbReference>
<comment type="caution">
    <text evidence="13">The sequence shown here is derived from an EMBL/GenBank/DDBJ whole genome shotgun (WGS) entry which is preliminary data.</text>
</comment>
<dbReference type="PANTHER" id="PTHR47371:SF3">
    <property type="entry name" value="PHOSPHOGLYCEROL TRANSFERASE I"/>
    <property type="match status" value="1"/>
</dbReference>
<dbReference type="GO" id="GO:0016740">
    <property type="term" value="F:transferase activity"/>
    <property type="evidence" value="ECO:0007669"/>
    <property type="project" value="UniProtKB-KW"/>
</dbReference>
<evidence type="ECO:0000256" key="1">
    <source>
        <dbReference type="ARBA" id="ARBA00004651"/>
    </source>
</evidence>
<name>A0A4R3MPJ4_9FIRM</name>
<feature type="binding site" evidence="10">
    <location>
        <position position="475"/>
    </location>
    <ligand>
        <name>Mn(2+)</name>
        <dbReference type="ChEBI" id="CHEBI:29035"/>
    </ligand>
</feature>
<evidence type="ECO:0000256" key="3">
    <source>
        <dbReference type="ARBA" id="ARBA00009983"/>
    </source>
</evidence>
<evidence type="ECO:0000256" key="2">
    <source>
        <dbReference type="ARBA" id="ARBA00004936"/>
    </source>
</evidence>
<dbReference type="RefSeq" id="WP_132253095.1">
    <property type="nucleotide sequence ID" value="NZ_SMAL01000007.1"/>
</dbReference>
<keyword evidence="13" id="KW-0808">Transferase</keyword>
<dbReference type="Gene3D" id="3.40.720.10">
    <property type="entry name" value="Alkaline Phosphatase, subunit A"/>
    <property type="match status" value="1"/>
</dbReference>
<evidence type="ECO:0000256" key="11">
    <source>
        <dbReference type="SAM" id="Phobius"/>
    </source>
</evidence>
<reference evidence="13 14" key="1">
    <citation type="submission" date="2019-03" db="EMBL/GenBank/DDBJ databases">
        <title>Genomic Encyclopedia of Type Strains, Phase IV (KMG-IV): sequencing the most valuable type-strain genomes for metagenomic binning, comparative biology and taxonomic classification.</title>
        <authorList>
            <person name="Goeker M."/>
        </authorList>
    </citation>
    <scope>NUCLEOTIDE SEQUENCE [LARGE SCALE GENOMIC DNA]</scope>
    <source>
        <strain evidence="13 14">DSM 24629</strain>
    </source>
</reference>
<feature type="transmembrane region" description="Helical" evidence="11">
    <location>
        <begin position="136"/>
        <end position="152"/>
    </location>
</feature>
<feature type="active site" evidence="8">
    <location>
        <position position="302"/>
    </location>
</feature>
<gene>
    <name evidence="13" type="ORF">EDC18_107177</name>
</gene>
<dbReference type="SUPFAM" id="SSF53649">
    <property type="entry name" value="Alkaline phosphatase-like"/>
    <property type="match status" value="1"/>
</dbReference>
<feature type="transmembrane region" description="Helical" evidence="11">
    <location>
        <begin position="56"/>
        <end position="74"/>
    </location>
</feature>
<evidence type="ECO:0000256" key="7">
    <source>
        <dbReference type="ARBA" id="ARBA00023136"/>
    </source>
</evidence>
<accession>A0A4R3MPJ4</accession>
<keyword evidence="6 11" id="KW-1133">Transmembrane helix</keyword>
<feature type="transmembrane region" description="Helical" evidence="11">
    <location>
        <begin position="164"/>
        <end position="182"/>
    </location>
</feature>
<dbReference type="GO" id="GO:0046872">
    <property type="term" value="F:metal ion binding"/>
    <property type="evidence" value="ECO:0007669"/>
    <property type="project" value="UniProtKB-KW"/>
</dbReference>